<feature type="transmembrane region" description="Helical" evidence="2">
    <location>
        <begin position="149"/>
        <end position="169"/>
    </location>
</feature>
<feature type="compositionally biased region" description="Basic and acidic residues" evidence="1">
    <location>
        <begin position="532"/>
        <end position="541"/>
    </location>
</feature>
<proteinExistence type="predicted"/>
<dbReference type="PANTHER" id="PTHR34219">
    <property type="entry name" value="IRON-REGULATED INNER MEMBRANE PROTEIN-RELATED"/>
    <property type="match status" value="1"/>
</dbReference>
<evidence type="ECO:0000256" key="1">
    <source>
        <dbReference type="SAM" id="MobiDB-lite"/>
    </source>
</evidence>
<dbReference type="Pfam" id="PF03929">
    <property type="entry name" value="PepSY_TM"/>
    <property type="match status" value="1"/>
</dbReference>
<feature type="region of interest" description="Disordered" evidence="1">
    <location>
        <begin position="522"/>
        <end position="541"/>
    </location>
</feature>
<keyword evidence="4" id="KW-1185">Reference proteome</keyword>
<organism evidence="3 4">
    <name type="scientific">Belliella marina</name>
    <dbReference type="NCBI Taxonomy" id="1644146"/>
    <lineage>
        <taxon>Bacteria</taxon>
        <taxon>Pseudomonadati</taxon>
        <taxon>Bacteroidota</taxon>
        <taxon>Cytophagia</taxon>
        <taxon>Cytophagales</taxon>
        <taxon>Cyclobacteriaceae</taxon>
        <taxon>Belliella</taxon>
    </lineage>
</organism>
<feature type="transmembrane region" description="Helical" evidence="2">
    <location>
        <begin position="190"/>
        <end position="218"/>
    </location>
</feature>
<sequence length="541" mass="61786">MNIRNYNILFHTHTISGIIISAALYVIFFAGSYSFFRDDIEAWERNEPVTESIFLETDFNRLLDTLASQHELANRDITIRQYKLSQRANVNISATKDTTQSATSERSSFFYTNLKDFSSTDYNSSYTLGEFLYRLHFFAQLNLYGRSGYILAGFVSFFFLFALITGVWIHWDKIISNFYLFRPKAKLKNLWTDAHTALGILGLPYQFIFAVTGVFLIIGTTVMAPPVLSLIYGGDQEKLYEDMGSNPPAYELKHQKLENIPDINQSLKKATENWGYFELKSISLFSYGDQNMHIAIEGAPSTKSKFTGKGQIIFNAHDQEPIYHMDPYGNTSYLHASGDVLRKLHFGDFGGLGLRIIYFILGLVSCVVILSGVMVWLVARDKKSTPDTKRKFNAWLVWIYLAICLGMYPATAIVFFAVKVFLTELSPDRMRFIFQVFFYSWLGITILLTALRDNRSITKYSLLTGAIIGLAIPIANGLVTGNWFWNTFNSDQIQLFTVDMLWLLTSLISLWTVCKMKRKENPEPASETIAKPNREHVLQNT</sequence>
<evidence type="ECO:0000313" key="3">
    <source>
        <dbReference type="EMBL" id="MFD2034991.1"/>
    </source>
</evidence>
<comment type="caution">
    <text evidence="3">The sequence shown here is derived from an EMBL/GenBank/DDBJ whole genome shotgun (WGS) entry which is preliminary data.</text>
</comment>
<protein>
    <submittedName>
        <fullName evidence="3">PepSY-associated TM helix domain-containing protein</fullName>
    </submittedName>
</protein>
<dbReference type="EMBL" id="JBHUHR010000025">
    <property type="protein sequence ID" value="MFD2034991.1"/>
    <property type="molecule type" value="Genomic_DNA"/>
</dbReference>
<evidence type="ECO:0000313" key="4">
    <source>
        <dbReference type="Proteomes" id="UP001597361"/>
    </source>
</evidence>
<evidence type="ECO:0000256" key="2">
    <source>
        <dbReference type="SAM" id="Phobius"/>
    </source>
</evidence>
<feature type="transmembrane region" description="Helical" evidence="2">
    <location>
        <begin position="430"/>
        <end position="450"/>
    </location>
</feature>
<name>A0ABW4VMR2_9BACT</name>
<feature type="transmembrane region" description="Helical" evidence="2">
    <location>
        <begin position="395"/>
        <end position="418"/>
    </location>
</feature>
<accession>A0ABW4VMR2</accession>
<feature type="transmembrane region" description="Helical" evidence="2">
    <location>
        <begin position="12"/>
        <end position="36"/>
    </location>
</feature>
<keyword evidence="2" id="KW-1133">Transmembrane helix</keyword>
<dbReference type="Proteomes" id="UP001597361">
    <property type="component" value="Unassembled WGS sequence"/>
</dbReference>
<feature type="transmembrane region" description="Helical" evidence="2">
    <location>
        <begin position="493"/>
        <end position="514"/>
    </location>
</feature>
<dbReference type="RefSeq" id="WP_376885632.1">
    <property type="nucleotide sequence ID" value="NZ_JBHUHR010000025.1"/>
</dbReference>
<dbReference type="PANTHER" id="PTHR34219:SF3">
    <property type="entry name" value="BLL7967 PROTEIN"/>
    <property type="match status" value="1"/>
</dbReference>
<keyword evidence="2" id="KW-0812">Transmembrane</keyword>
<gene>
    <name evidence="3" type="ORF">ACFSKL_09325</name>
</gene>
<feature type="transmembrane region" description="Helical" evidence="2">
    <location>
        <begin position="462"/>
        <end position="481"/>
    </location>
</feature>
<keyword evidence="2" id="KW-0472">Membrane</keyword>
<reference evidence="4" key="1">
    <citation type="journal article" date="2019" name="Int. J. Syst. Evol. Microbiol.">
        <title>The Global Catalogue of Microorganisms (GCM) 10K type strain sequencing project: providing services to taxonomists for standard genome sequencing and annotation.</title>
        <authorList>
            <consortium name="The Broad Institute Genomics Platform"/>
            <consortium name="The Broad Institute Genome Sequencing Center for Infectious Disease"/>
            <person name="Wu L."/>
            <person name="Ma J."/>
        </authorList>
    </citation>
    <scope>NUCLEOTIDE SEQUENCE [LARGE SCALE GENOMIC DNA]</scope>
    <source>
        <strain evidence="4">CGMCC 1.15180</strain>
    </source>
</reference>
<dbReference type="InterPro" id="IPR005625">
    <property type="entry name" value="PepSY-ass_TM"/>
</dbReference>
<feature type="transmembrane region" description="Helical" evidence="2">
    <location>
        <begin position="356"/>
        <end position="379"/>
    </location>
</feature>